<dbReference type="SUPFAM" id="SSF46785">
    <property type="entry name" value="Winged helix' DNA-binding domain"/>
    <property type="match status" value="1"/>
</dbReference>
<gene>
    <name evidence="6" type="ORF">ACFOGH_02655</name>
</gene>
<evidence type="ECO:0000256" key="1">
    <source>
        <dbReference type="ARBA" id="ARBA00009437"/>
    </source>
</evidence>
<keyword evidence="4" id="KW-0804">Transcription</keyword>
<dbReference type="Pfam" id="PF03466">
    <property type="entry name" value="LysR_substrate"/>
    <property type="match status" value="1"/>
</dbReference>
<dbReference type="SUPFAM" id="SSF53850">
    <property type="entry name" value="Periplasmic binding protein-like II"/>
    <property type="match status" value="1"/>
</dbReference>
<feature type="domain" description="HTH lysR-type" evidence="5">
    <location>
        <begin position="1"/>
        <end position="58"/>
    </location>
</feature>
<keyword evidence="2" id="KW-0805">Transcription regulation</keyword>
<dbReference type="PANTHER" id="PTHR30126:SF21">
    <property type="entry name" value="TRANSCRIPTIONAL REGULATOR-RELATED"/>
    <property type="match status" value="1"/>
</dbReference>
<dbReference type="Pfam" id="PF00126">
    <property type="entry name" value="HTH_1"/>
    <property type="match status" value="1"/>
</dbReference>
<dbReference type="InterPro" id="IPR000847">
    <property type="entry name" value="LysR_HTH_N"/>
</dbReference>
<dbReference type="Gene3D" id="3.40.190.10">
    <property type="entry name" value="Periplasmic binding protein-like II"/>
    <property type="match status" value="1"/>
</dbReference>
<protein>
    <submittedName>
        <fullName evidence="6">LysR family transcriptional regulator</fullName>
    </submittedName>
</protein>
<dbReference type="Proteomes" id="UP001595547">
    <property type="component" value="Unassembled WGS sequence"/>
</dbReference>
<proteinExistence type="inferred from homology"/>
<dbReference type="PRINTS" id="PR00039">
    <property type="entry name" value="HTHLYSR"/>
</dbReference>
<dbReference type="EMBL" id="JBHRTO010000001">
    <property type="protein sequence ID" value="MFC3179877.1"/>
    <property type="molecule type" value="Genomic_DNA"/>
</dbReference>
<dbReference type="Gene3D" id="1.10.10.10">
    <property type="entry name" value="Winged helix-like DNA-binding domain superfamily/Winged helix DNA-binding domain"/>
    <property type="match status" value="1"/>
</dbReference>
<accession>A0ABV7IXQ8</accession>
<comment type="caution">
    <text evidence="6">The sequence shown here is derived from an EMBL/GenBank/DDBJ whole genome shotgun (WGS) entry which is preliminary data.</text>
</comment>
<evidence type="ECO:0000256" key="3">
    <source>
        <dbReference type="ARBA" id="ARBA00023125"/>
    </source>
</evidence>
<keyword evidence="7" id="KW-1185">Reference proteome</keyword>
<dbReference type="CDD" id="cd05466">
    <property type="entry name" value="PBP2_LTTR_substrate"/>
    <property type="match status" value="1"/>
</dbReference>
<dbReference type="InterPro" id="IPR005119">
    <property type="entry name" value="LysR_subst-bd"/>
</dbReference>
<evidence type="ECO:0000256" key="2">
    <source>
        <dbReference type="ARBA" id="ARBA00023015"/>
    </source>
</evidence>
<dbReference type="InterPro" id="IPR036390">
    <property type="entry name" value="WH_DNA-bd_sf"/>
</dbReference>
<comment type="similarity">
    <text evidence="1">Belongs to the LysR transcriptional regulatory family.</text>
</comment>
<dbReference type="RefSeq" id="WP_380071497.1">
    <property type="nucleotide sequence ID" value="NZ_JBHRTO010000001.1"/>
</dbReference>
<evidence type="ECO:0000256" key="4">
    <source>
        <dbReference type="ARBA" id="ARBA00023163"/>
    </source>
</evidence>
<keyword evidence="3" id="KW-0238">DNA-binding</keyword>
<dbReference type="PANTHER" id="PTHR30126">
    <property type="entry name" value="HTH-TYPE TRANSCRIPTIONAL REGULATOR"/>
    <property type="match status" value="1"/>
</dbReference>
<reference evidence="7" key="1">
    <citation type="journal article" date="2019" name="Int. J. Syst. Evol. Microbiol.">
        <title>The Global Catalogue of Microorganisms (GCM) 10K type strain sequencing project: providing services to taxonomists for standard genome sequencing and annotation.</title>
        <authorList>
            <consortium name="The Broad Institute Genomics Platform"/>
            <consortium name="The Broad Institute Genome Sequencing Center for Infectious Disease"/>
            <person name="Wu L."/>
            <person name="Ma J."/>
        </authorList>
    </citation>
    <scope>NUCLEOTIDE SEQUENCE [LARGE SCALE GENOMIC DNA]</scope>
    <source>
        <strain evidence="7">KCTC 52039</strain>
    </source>
</reference>
<dbReference type="InterPro" id="IPR036388">
    <property type="entry name" value="WH-like_DNA-bd_sf"/>
</dbReference>
<dbReference type="PROSITE" id="PS50931">
    <property type="entry name" value="HTH_LYSR"/>
    <property type="match status" value="1"/>
</dbReference>
<evidence type="ECO:0000313" key="7">
    <source>
        <dbReference type="Proteomes" id="UP001595547"/>
    </source>
</evidence>
<evidence type="ECO:0000313" key="6">
    <source>
        <dbReference type="EMBL" id="MFC3179877.1"/>
    </source>
</evidence>
<sequence>MQIELLDTFLDLVETRSFHRTAERLDVTQSTVSARVQTLEAAVGVRLFTRSRAGTDLTTEGLRFETHARMLRRDWNEAKRAVAPTGEAAAIMRIGIQNDLADAYIGDLLADFRRMFPQMAFYIEPDYSAQMCADIVAGVHDFAVLFTPKPHPDLHFVTLADLPYRLISSDAETRAEIKPETYISGHFSAAFEQAHRTALPELIGAPLSVGQSSTIASLLLAMGGSGFVMAEKAAEMVATGRFKYVADVDAIDQPVFAAMHLRQRVSKAHRKLTRMLAKRFLRSDPARG</sequence>
<name>A0ABV7IXQ8_9RHOB</name>
<organism evidence="6 7">
    <name type="scientific">Cypionkella sinensis</name>
    <dbReference type="NCBI Taxonomy" id="1756043"/>
    <lineage>
        <taxon>Bacteria</taxon>
        <taxon>Pseudomonadati</taxon>
        <taxon>Pseudomonadota</taxon>
        <taxon>Alphaproteobacteria</taxon>
        <taxon>Rhodobacterales</taxon>
        <taxon>Paracoccaceae</taxon>
        <taxon>Cypionkella</taxon>
    </lineage>
</organism>
<evidence type="ECO:0000259" key="5">
    <source>
        <dbReference type="PROSITE" id="PS50931"/>
    </source>
</evidence>